<dbReference type="Proteomes" id="UP000748308">
    <property type="component" value="Unassembled WGS sequence"/>
</dbReference>
<dbReference type="InterPro" id="IPR004793">
    <property type="entry name" value="Desulfoferrodoxin_rbo"/>
</dbReference>
<feature type="binding site" evidence="12">
    <location>
        <position position="29"/>
    </location>
    <ligand>
        <name>Fe cation</name>
        <dbReference type="ChEBI" id="CHEBI:24875"/>
        <label>1</label>
    </ligand>
</feature>
<keyword evidence="6 12" id="KW-0479">Metal-binding</keyword>
<dbReference type="EC" id="1.15.1.2" evidence="3"/>
<dbReference type="NCBIfam" id="TIGR00332">
    <property type="entry name" value="neela_ferrous"/>
    <property type="match status" value="1"/>
</dbReference>
<comment type="similarity">
    <text evidence="2">Belongs to the desulfoferrodoxin family.</text>
</comment>
<evidence type="ECO:0000259" key="13">
    <source>
        <dbReference type="Pfam" id="PF01880"/>
    </source>
</evidence>
<dbReference type="InterPro" id="IPR004462">
    <property type="entry name" value="Desulfoferrodoxin_N"/>
</dbReference>
<evidence type="ECO:0000256" key="2">
    <source>
        <dbReference type="ARBA" id="ARBA00005941"/>
    </source>
</evidence>
<evidence type="ECO:0000256" key="9">
    <source>
        <dbReference type="ARBA" id="ARBA00024690"/>
    </source>
</evidence>
<comment type="catalytic activity">
    <reaction evidence="11">
        <text>reduced [rubredoxin] + superoxide + 2 H(+) = oxidized [rubredoxin] + H2O2</text>
        <dbReference type="Rhea" id="RHEA:21324"/>
        <dbReference type="Rhea" id="RHEA-COMP:10302"/>
        <dbReference type="Rhea" id="RHEA-COMP:10303"/>
        <dbReference type="ChEBI" id="CHEBI:15378"/>
        <dbReference type="ChEBI" id="CHEBI:16240"/>
        <dbReference type="ChEBI" id="CHEBI:18421"/>
        <dbReference type="ChEBI" id="CHEBI:29033"/>
        <dbReference type="ChEBI" id="CHEBI:29034"/>
        <dbReference type="EC" id="1.15.1.2"/>
    </reaction>
</comment>
<dbReference type="EMBL" id="VGIY01000583">
    <property type="protein sequence ID" value="MBM3318992.1"/>
    <property type="molecule type" value="Genomic_DNA"/>
</dbReference>
<comment type="caution">
    <text evidence="15">The sequence shown here is derived from an EMBL/GenBank/DDBJ whole genome shotgun (WGS) entry which is preliminary data.</text>
</comment>
<feature type="binding site" evidence="12">
    <location>
        <position position="69"/>
    </location>
    <ligand>
        <name>Fe cation</name>
        <dbReference type="ChEBI" id="CHEBI:24875"/>
        <label>2</label>
        <note>catalytic</note>
    </ligand>
</feature>
<keyword evidence="5" id="KW-0813">Transport</keyword>
<name>A0A938BS25_UNCEI</name>
<evidence type="ECO:0000256" key="7">
    <source>
        <dbReference type="ARBA" id="ARBA00022982"/>
    </source>
</evidence>
<protein>
    <recommendedName>
        <fullName evidence="4">Desulfoferrodoxin</fullName>
        <ecNumber evidence="3">1.15.1.2</ecNumber>
    </recommendedName>
    <alternativeName>
        <fullName evidence="10">Superoxide reductase</fullName>
    </alternativeName>
</protein>
<dbReference type="Gene3D" id="2.60.40.730">
    <property type="entry name" value="SOR catalytic domain"/>
    <property type="match status" value="1"/>
</dbReference>
<dbReference type="NCBIfam" id="TIGR00319">
    <property type="entry name" value="desulf_FeS4"/>
    <property type="match status" value="1"/>
</dbReference>
<evidence type="ECO:0000256" key="5">
    <source>
        <dbReference type="ARBA" id="ARBA00022448"/>
    </source>
</evidence>
<comment type="function">
    <text evidence="9">Catalyzes the one-electron reduction of superoxide anion radical to hydrogen peroxide at a nonheme ferrous iron center. Plays a fundamental role in case of oxidative stress via its superoxide detoxification activity.</text>
</comment>
<dbReference type="InterPro" id="IPR002742">
    <property type="entry name" value="Desulfoferrodoxin_Fe-bd_dom"/>
</dbReference>
<dbReference type="NCBIfam" id="TIGR00320">
    <property type="entry name" value="dfx_rbo"/>
    <property type="match status" value="1"/>
</dbReference>
<feature type="binding site" evidence="12">
    <location>
        <position position="75"/>
    </location>
    <ligand>
        <name>Fe cation</name>
        <dbReference type="ChEBI" id="CHEBI:24875"/>
        <label>2</label>
        <note>catalytic</note>
    </ligand>
</feature>
<evidence type="ECO:0000256" key="1">
    <source>
        <dbReference type="ARBA" id="ARBA00001973"/>
    </source>
</evidence>
<dbReference type="InterPro" id="IPR051233">
    <property type="entry name" value="Desulfoferrodoxin_SOR"/>
</dbReference>
<evidence type="ECO:0000313" key="15">
    <source>
        <dbReference type="EMBL" id="MBM3318992.1"/>
    </source>
</evidence>
<accession>A0A938BS25</accession>
<feature type="binding site" evidence="12">
    <location>
        <position position="116"/>
    </location>
    <ligand>
        <name>Fe cation</name>
        <dbReference type="ChEBI" id="CHEBI:24875"/>
        <label>2</label>
        <note>catalytic</note>
    </ligand>
</feature>
<dbReference type="Gene3D" id="2.20.28.100">
    <property type="entry name" value="Desulphoferrodoxin, N-terminal domain"/>
    <property type="match status" value="1"/>
</dbReference>
<feature type="domain" description="Desulfoferrodoxin N-terminal" evidence="14">
    <location>
        <begin position="4"/>
        <end position="36"/>
    </location>
</feature>
<evidence type="ECO:0000256" key="8">
    <source>
        <dbReference type="ARBA" id="ARBA00023004"/>
    </source>
</evidence>
<dbReference type="PANTHER" id="PTHR36541:SF1">
    <property type="entry name" value="SUPEROXIDE REDUCTASE-RELATED"/>
    <property type="match status" value="1"/>
</dbReference>
<evidence type="ECO:0000256" key="4">
    <source>
        <dbReference type="ARBA" id="ARBA00014839"/>
    </source>
</evidence>
<evidence type="ECO:0000256" key="12">
    <source>
        <dbReference type="PIRSR" id="PIRSR604793-1"/>
    </source>
</evidence>
<dbReference type="AlphaFoldDB" id="A0A938BS25"/>
<comment type="cofactor">
    <cofactor evidence="12">
        <name>Fe(3+)</name>
        <dbReference type="ChEBI" id="CHEBI:29034"/>
    </cofactor>
    <text evidence="12">Binds 1 Fe(3+) ion per subunit. The iron ion 1 is coordinated via 4 cysteine residues.</text>
</comment>
<sequence length="124" mass="13691">MAAQLEVYKCEICGNIIEVLHGGQGELVCCGEPMRLFTENTTDAAVEKHVPVQEKIEGGLKVKVGEVAHPMTEEHLIEWIEIVVDGKAYRQFLKPGDAPEAVFNVEAEGTVAREYCNLHGLWKG</sequence>
<feature type="binding site" evidence="12">
    <location>
        <position position="30"/>
    </location>
    <ligand>
        <name>Fe cation</name>
        <dbReference type="ChEBI" id="CHEBI:24875"/>
        <label>1</label>
    </ligand>
</feature>
<keyword evidence="7" id="KW-0249">Electron transport</keyword>
<feature type="binding site" evidence="12">
    <location>
        <position position="119"/>
    </location>
    <ligand>
        <name>Fe cation</name>
        <dbReference type="ChEBI" id="CHEBI:24875"/>
        <label>2</label>
        <note>catalytic</note>
    </ligand>
</feature>
<evidence type="ECO:0000256" key="6">
    <source>
        <dbReference type="ARBA" id="ARBA00022723"/>
    </source>
</evidence>
<feature type="binding site" evidence="12">
    <location>
        <position position="49"/>
    </location>
    <ligand>
        <name>Fe cation</name>
        <dbReference type="ChEBI" id="CHEBI:24875"/>
        <label>2</label>
        <note>catalytic</note>
    </ligand>
</feature>
<evidence type="ECO:0000256" key="10">
    <source>
        <dbReference type="ARBA" id="ARBA00031398"/>
    </source>
</evidence>
<comment type="cofactor">
    <cofactor evidence="1">
        <name>Cu(2+)</name>
        <dbReference type="ChEBI" id="CHEBI:29036"/>
    </cofactor>
</comment>
<dbReference type="GO" id="GO:0019430">
    <property type="term" value="P:removal of superoxide radicals"/>
    <property type="evidence" value="ECO:0007669"/>
    <property type="project" value="InterPro"/>
</dbReference>
<evidence type="ECO:0000256" key="3">
    <source>
        <dbReference type="ARBA" id="ARBA00012679"/>
    </source>
</evidence>
<comment type="cofactor">
    <cofactor evidence="12">
        <name>Fe(2+)</name>
        <dbReference type="ChEBI" id="CHEBI:29033"/>
    </cofactor>
    <text evidence="12">Binds 1 Fe(2+) ion per subunit. The iron ion 2 is coordinated via four histidines and one cysteine residue.</text>
</comment>
<dbReference type="SUPFAM" id="SSF49367">
    <property type="entry name" value="Superoxide reductase-like"/>
    <property type="match status" value="1"/>
</dbReference>
<dbReference type="Pfam" id="PF01880">
    <property type="entry name" value="Desulfoferrodox"/>
    <property type="match status" value="1"/>
</dbReference>
<evidence type="ECO:0000259" key="14">
    <source>
        <dbReference type="Pfam" id="PF06397"/>
    </source>
</evidence>
<dbReference type="SUPFAM" id="SSF57802">
    <property type="entry name" value="Rubredoxin-like"/>
    <property type="match status" value="1"/>
</dbReference>
<gene>
    <name evidence="15" type="ORF">FJY75_14190</name>
</gene>
<dbReference type="InterPro" id="IPR036073">
    <property type="entry name" value="Desulfoferrodoxin_Fe-bd_dom_sf"/>
</dbReference>
<feature type="binding site" evidence="12">
    <location>
        <position position="13"/>
    </location>
    <ligand>
        <name>Fe cation</name>
        <dbReference type="ChEBI" id="CHEBI:24875"/>
        <label>1</label>
    </ligand>
</feature>
<keyword evidence="8 12" id="KW-0408">Iron</keyword>
<dbReference type="GO" id="GO:0005506">
    <property type="term" value="F:iron ion binding"/>
    <property type="evidence" value="ECO:0007669"/>
    <property type="project" value="InterPro"/>
</dbReference>
<dbReference type="CDD" id="cd00974">
    <property type="entry name" value="DSRD"/>
    <property type="match status" value="1"/>
</dbReference>
<proteinExistence type="inferred from homology"/>
<dbReference type="GO" id="GO:0050605">
    <property type="term" value="F:superoxide reductase activity"/>
    <property type="evidence" value="ECO:0007669"/>
    <property type="project" value="UniProtKB-EC"/>
</dbReference>
<feature type="binding site" evidence="12">
    <location>
        <position position="10"/>
    </location>
    <ligand>
        <name>Fe cation</name>
        <dbReference type="ChEBI" id="CHEBI:24875"/>
        <label>1</label>
    </ligand>
</feature>
<dbReference type="CDD" id="cd03171">
    <property type="entry name" value="SORL_Dfx_classI"/>
    <property type="match status" value="1"/>
</dbReference>
<dbReference type="Pfam" id="PF06397">
    <property type="entry name" value="Desulfoferrod_N"/>
    <property type="match status" value="1"/>
</dbReference>
<dbReference type="PANTHER" id="PTHR36541">
    <property type="entry name" value="SUPEROXIDE REDUCTASE-RELATED"/>
    <property type="match status" value="1"/>
</dbReference>
<organism evidence="15 16">
    <name type="scientific">Eiseniibacteriota bacterium</name>
    <dbReference type="NCBI Taxonomy" id="2212470"/>
    <lineage>
        <taxon>Bacteria</taxon>
        <taxon>Candidatus Eiseniibacteriota</taxon>
    </lineage>
</organism>
<evidence type="ECO:0000313" key="16">
    <source>
        <dbReference type="Proteomes" id="UP000748308"/>
    </source>
</evidence>
<evidence type="ECO:0000256" key="11">
    <source>
        <dbReference type="ARBA" id="ARBA00047448"/>
    </source>
</evidence>
<feature type="domain" description="Desulfoferrodoxin ferrous iron-binding" evidence="13">
    <location>
        <begin position="42"/>
        <end position="123"/>
    </location>
</feature>
<dbReference type="InterPro" id="IPR038094">
    <property type="entry name" value="Desulfoferrodoxin_N_sf"/>
</dbReference>
<reference evidence="15" key="1">
    <citation type="submission" date="2019-03" db="EMBL/GenBank/DDBJ databases">
        <title>Lake Tanganyika Metagenome-Assembled Genomes (MAGs).</title>
        <authorList>
            <person name="Tran P."/>
        </authorList>
    </citation>
    <scope>NUCLEOTIDE SEQUENCE</scope>
    <source>
        <strain evidence="15">M_DeepCast_400m_m2_100</strain>
    </source>
</reference>